<dbReference type="KEGG" id="cad:Curi_c12690"/>
<dbReference type="EMBL" id="CP003326">
    <property type="protein sequence ID" value="AFS78280.1"/>
    <property type="molecule type" value="Genomic_DNA"/>
</dbReference>
<dbReference type="STRING" id="1128398.Curi_c12690"/>
<proteinExistence type="predicted"/>
<name>K0AZX8_GOTA9</name>
<evidence type="ECO:0000313" key="1">
    <source>
        <dbReference type="EMBL" id="AFS78280.1"/>
    </source>
</evidence>
<organism evidence="1 2">
    <name type="scientific">Gottschalkia acidurici (strain ATCC 7906 / DSM 604 / BCRC 14475 / CIP 104303 / KCTC 5404 / NCIMB 10678 / 9a)</name>
    <name type="common">Clostridium acidurici</name>
    <dbReference type="NCBI Taxonomy" id="1128398"/>
    <lineage>
        <taxon>Bacteria</taxon>
        <taxon>Bacillati</taxon>
        <taxon>Bacillota</taxon>
        <taxon>Tissierellia</taxon>
        <taxon>Tissierellales</taxon>
        <taxon>Gottschalkiaceae</taxon>
        <taxon>Gottschalkia</taxon>
    </lineage>
</organism>
<dbReference type="AlphaFoldDB" id="K0AZX8"/>
<dbReference type="OrthoDB" id="9803747at2"/>
<sequence>MGSTNKDVVSKISSLYSEIFEHDGFGQMTIEVKILKKGQKEILIHCGKQYRFVVDYPSSCNLKIVSNEDVVKKRIAR</sequence>
<evidence type="ECO:0000313" key="2">
    <source>
        <dbReference type="Proteomes" id="UP000006094"/>
    </source>
</evidence>
<gene>
    <name evidence="1" type="ordered locus">Curi_c12690</name>
</gene>
<dbReference type="PATRIC" id="fig|1128398.3.peg.1288"/>
<protein>
    <submittedName>
        <fullName evidence="1">Uncharacterized protein</fullName>
    </submittedName>
</protein>
<dbReference type="HOGENOM" id="CLU_194396_1_0_9"/>
<dbReference type="Proteomes" id="UP000006094">
    <property type="component" value="Chromosome"/>
</dbReference>
<dbReference type="eggNOG" id="ENOG50333XB">
    <property type="taxonomic scope" value="Bacteria"/>
</dbReference>
<dbReference type="RefSeq" id="WP_014967417.1">
    <property type="nucleotide sequence ID" value="NC_018664.1"/>
</dbReference>
<keyword evidence="2" id="KW-1185">Reference proteome</keyword>
<reference evidence="1 2" key="1">
    <citation type="journal article" date="2012" name="PLoS ONE">
        <title>The purine-utilizing bacterium Clostridium acidurici 9a: a genome-guided metabolic reconsideration.</title>
        <authorList>
            <person name="Hartwich K."/>
            <person name="Poehlein A."/>
            <person name="Daniel R."/>
        </authorList>
    </citation>
    <scope>NUCLEOTIDE SEQUENCE [LARGE SCALE GENOMIC DNA]</scope>
    <source>
        <strain evidence="2">ATCC 7906 / DSM 604 / BCRC 14475 / CIP 104303 / KCTC 5404 / NCIMB 10678 / 9a</strain>
    </source>
</reference>
<accession>K0AZX8</accession>